<sequence>MNVIEINSENYKDYLHLDIIAFSFAGEGAQGEGGGLWMVTSDGKLYHTNFAYTISWEQAILLCPALQACDCDLFRTTPPESWQSYYMGGGNFLIVKDTYTEMFSQLDPYDLYGQWKDILIEKIK</sequence>
<protein>
    <submittedName>
        <fullName evidence="1">Uncharacterized protein</fullName>
    </submittedName>
</protein>
<dbReference type="AlphaFoldDB" id="A0A415EXL0"/>
<organism evidence="1 2">
    <name type="scientific">Segatella copri</name>
    <dbReference type="NCBI Taxonomy" id="165179"/>
    <lineage>
        <taxon>Bacteria</taxon>
        <taxon>Pseudomonadati</taxon>
        <taxon>Bacteroidota</taxon>
        <taxon>Bacteroidia</taxon>
        <taxon>Bacteroidales</taxon>
        <taxon>Prevotellaceae</taxon>
        <taxon>Segatella</taxon>
    </lineage>
</organism>
<comment type="caution">
    <text evidence="1">The sequence shown here is derived from an EMBL/GenBank/DDBJ whole genome shotgun (WGS) entry which is preliminary data.</text>
</comment>
<dbReference type="EMBL" id="QRNB01000102">
    <property type="protein sequence ID" value="RHK08052.1"/>
    <property type="molecule type" value="Genomic_DNA"/>
</dbReference>
<evidence type="ECO:0000313" key="2">
    <source>
        <dbReference type="Proteomes" id="UP000286211"/>
    </source>
</evidence>
<proteinExistence type="predicted"/>
<accession>A0A415EXL0</accession>
<dbReference type="Proteomes" id="UP000286211">
    <property type="component" value="Unassembled WGS sequence"/>
</dbReference>
<gene>
    <name evidence="1" type="ORF">DW079_13465</name>
</gene>
<evidence type="ECO:0000313" key="1">
    <source>
        <dbReference type="EMBL" id="RHK08052.1"/>
    </source>
</evidence>
<name>A0A415EXL0_9BACT</name>
<reference evidence="1 2" key="1">
    <citation type="submission" date="2018-08" db="EMBL/GenBank/DDBJ databases">
        <title>A genome reference for cultivated species of the human gut microbiota.</title>
        <authorList>
            <person name="Zou Y."/>
            <person name="Xue W."/>
            <person name="Luo G."/>
        </authorList>
    </citation>
    <scope>NUCLEOTIDE SEQUENCE [LARGE SCALE GENOMIC DNA]</scope>
    <source>
        <strain evidence="1 2">AF46-2NS</strain>
    </source>
</reference>